<keyword evidence="5 7" id="KW-1133">Transmembrane helix</keyword>
<feature type="transmembrane region" description="Helical" evidence="7">
    <location>
        <begin position="28"/>
        <end position="47"/>
    </location>
</feature>
<dbReference type="PANTHER" id="PTHR30589">
    <property type="entry name" value="PROLIPOPROTEIN DIACYLGLYCERYL TRANSFERASE"/>
    <property type="match status" value="1"/>
</dbReference>
<name>A0ABT1EA84_9FIRM</name>
<sequence length="291" mass="32725">MNKRIDFPNLGIHLKNVGMNFDVFGFEIAYYGILIGLGVLAGVAIAMQMAKKSKQNPETYLDLAIVGVITSVIGARLFYVAFSWEEYKDDLLSILNVRQGGLAIYGGIIAAIIVAFLFGRKKKISVFLLLDTVSVGLVTGQMIGRWGNFFNREVFGEYTNNIFAMRLPLSEVRASDVSEKMRQHMETVDGAQYIQVHPTFLYESLWCLGLLIILLIFYKHKKFNGEVFLVYMLGYGIGRFWIEGIRTDQLFITGTQIPVSQMLAAVFALVALVLIIIKRIQITKRGIDSKL</sequence>
<evidence type="ECO:0000313" key="8">
    <source>
        <dbReference type="EMBL" id="MCP1102748.1"/>
    </source>
</evidence>
<evidence type="ECO:0000256" key="3">
    <source>
        <dbReference type="ARBA" id="ARBA00022679"/>
    </source>
</evidence>
<dbReference type="EMBL" id="JAMZFW010000013">
    <property type="protein sequence ID" value="MCP1102748.1"/>
    <property type="molecule type" value="Genomic_DNA"/>
</dbReference>
<comment type="subcellular location">
    <subcellularLocation>
        <location evidence="7">Cell membrane</location>
        <topology evidence="7">Multi-pass membrane protein</topology>
    </subcellularLocation>
</comment>
<organism evidence="8 9">
    <name type="scientific">Aequitasia blattaphilus</name>
    <dbReference type="NCBI Taxonomy" id="2949332"/>
    <lineage>
        <taxon>Bacteria</taxon>
        <taxon>Bacillati</taxon>
        <taxon>Bacillota</taxon>
        <taxon>Clostridia</taxon>
        <taxon>Lachnospirales</taxon>
        <taxon>Lachnospiraceae</taxon>
        <taxon>Aequitasia</taxon>
    </lineage>
</organism>
<reference evidence="8 9" key="1">
    <citation type="journal article" date="2022" name="Genome Biol. Evol.">
        <title>Host diet, physiology and behaviors set the stage for Lachnospiraceae cladogenesis.</title>
        <authorList>
            <person name="Vera-Ponce De Leon A."/>
            <person name="Schneider M."/>
            <person name="Jahnes B.C."/>
            <person name="Sadowski V."/>
            <person name="Camuy-Velez L.A."/>
            <person name="Duan J."/>
            <person name="Sabree Z.L."/>
        </authorList>
    </citation>
    <scope>NUCLEOTIDE SEQUENCE [LARGE SCALE GENOMIC DNA]</scope>
    <source>
        <strain evidence="8 9">PAL113</strain>
    </source>
</reference>
<dbReference type="GO" id="GO:0008961">
    <property type="term" value="F:phosphatidylglycerol-prolipoprotein diacylglyceryl transferase activity"/>
    <property type="evidence" value="ECO:0007669"/>
    <property type="project" value="UniProtKB-EC"/>
</dbReference>
<evidence type="ECO:0000313" key="9">
    <source>
        <dbReference type="Proteomes" id="UP001523566"/>
    </source>
</evidence>
<dbReference type="PANTHER" id="PTHR30589:SF0">
    <property type="entry name" value="PHOSPHATIDYLGLYCEROL--PROLIPOPROTEIN DIACYLGLYCERYL TRANSFERASE"/>
    <property type="match status" value="1"/>
</dbReference>
<protein>
    <recommendedName>
        <fullName evidence="7">Phosphatidylglycerol--prolipoprotein diacylglyceryl transferase</fullName>
        <ecNumber evidence="7">2.5.1.145</ecNumber>
    </recommendedName>
</protein>
<feature type="transmembrane region" description="Helical" evidence="7">
    <location>
        <begin position="59"/>
        <end position="82"/>
    </location>
</feature>
<dbReference type="HAMAP" id="MF_01147">
    <property type="entry name" value="Lgt"/>
    <property type="match status" value="1"/>
</dbReference>
<comment type="catalytic activity">
    <reaction evidence="7">
        <text>L-cysteinyl-[prolipoprotein] + a 1,2-diacyl-sn-glycero-3-phospho-(1'-sn-glycerol) = an S-1,2-diacyl-sn-glyceryl-L-cysteinyl-[prolipoprotein] + sn-glycerol 1-phosphate + H(+)</text>
        <dbReference type="Rhea" id="RHEA:56712"/>
        <dbReference type="Rhea" id="RHEA-COMP:14679"/>
        <dbReference type="Rhea" id="RHEA-COMP:14680"/>
        <dbReference type="ChEBI" id="CHEBI:15378"/>
        <dbReference type="ChEBI" id="CHEBI:29950"/>
        <dbReference type="ChEBI" id="CHEBI:57685"/>
        <dbReference type="ChEBI" id="CHEBI:64716"/>
        <dbReference type="ChEBI" id="CHEBI:140658"/>
        <dbReference type="EC" id="2.5.1.145"/>
    </reaction>
</comment>
<accession>A0ABT1EA84</accession>
<gene>
    <name evidence="7 8" type="primary">lgt</name>
    <name evidence="8" type="ORF">NK125_09995</name>
</gene>
<evidence type="ECO:0000256" key="5">
    <source>
        <dbReference type="ARBA" id="ARBA00022989"/>
    </source>
</evidence>
<feature type="transmembrane region" description="Helical" evidence="7">
    <location>
        <begin position="262"/>
        <end position="280"/>
    </location>
</feature>
<comment type="pathway">
    <text evidence="7">Protein modification; lipoprotein biosynthesis (diacylglyceryl transfer).</text>
</comment>
<keyword evidence="9" id="KW-1185">Reference proteome</keyword>
<dbReference type="RefSeq" id="WP_262066534.1">
    <property type="nucleotide sequence ID" value="NZ_JAMXOD010000013.1"/>
</dbReference>
<dbReference type="NCBIfam" id="TIGR00544">
    <property type="entry name" value="lgt"/>
    <property type="match status" value="1"/>
</dbReference>
<feature type="binding site" evidence="7">
    <location>
        <position position="145"/>
    </location>
    <ligand>
        <name>a 1,2-diacyl-sn-glycero-3-phospho-(1'-sn-glycerol)</name>
        <dbReference type="ChEBI" id="CHEBI:64716"/>
    </ligand>
</feature>
<keyword evidence="6 7" id="KW-0472">Membrane</keyword>
<evidence type="ECO:0000256" key="1">
    <source>
        <dbReference type="ARBA" id="ARBA00007150"/>
    </source>
</evidence>
<feature type="transmembrane region" description="Helical" evidence="7">
    <location>
        <begin position="126"/>
        <end position="144"/>
    </location>
</feature>
<dbReference type="PROSITE" id="PS01311">
    <property type="entry name" value="LGT"/>
    <property type="match status" value="1"/>
</dbReference>
<comment type="caution">
    <text evidence="8">The sequence shown here is derived from an EMBL/GenBank/DDBJ whole genome shotgun (WGS) entry which is preliminary data.</text>
</comment>
<dbReference type="EC" id="2.5.1.145" evidence="7"/>
<proteinExistence type="inferred from homology"/>
<comment type="similarity">
    <text evidence="1 7">Belongs to the Lgt family.</text>
</comment>
<dbReference type="Pfam" id="PF01790">
    <property type="entry name" value="LGT"/>
    <property type="match status" value="1"/>
</dbReference>
<evidence type="ECO:0000256" key="7">
    <source>
        <dbReference type="HAMAP-Rule" id="MF_01147"/>
    </source>
</evidence>
<comment type="function">
    <text evidence="7">Catalyzes the transfer of the diacylglyceryl group from phosphatidylglycerol to the sulfhydryl group of the N-terminal cysteine of a prolipoprotein, the first step in the formation of mature lipoproteins.</text>
</comment>
<keyword evidence="4 7" id="KW-0812">Transmembrane</keyword>
<evidence type="ECO:0000256" key="2">
    <source>
        <dbReference type="ARBA" id="ARBA00022475"/>
    </source>
</evidence>
<evidence type="ECO:0000256" key="6">
    <source>
        <dbReference type="ARBA" id="ARBA00023136"/>
    </source>
</evidence>
<keyword evidence="2 7" id="KW-1003">Cell membrane</keyword>
<dbReference type="InterPro" id="IPR001640">
    <property type="entry name" value="Lgt"/>
</dbReference>
<feature type="transmembrane region" description="Helical" evidence="7">
    <location>
        <begin position="225"/>
        <end position="242"/>
    </location>
</feature>
<dbReference type="Proteomes" id="UP001523566">
    <property type="component" value="Unassembled WGS sequence"/>
</dbReference>
<feature type="transmembrane region" description="Helical" evidence="7">
    <location>
        <begin position="102"/>
        <end position="119"/>
    </location>
</feature>
<evidence type="ECO:0000256" key="4">
    <source>
        <dbReference type="ARBA" id="ARBA00022692"/>
    </source>
</evidence>
<feature type="transmembrane region" description="Helical" evidence="7">
    <location>
        <begin position="200"/>
        <end position="218"/>
    </location>
</feature>
<keyword evidence="3 7" id="KW-0808">Transferase</keyword>